<dbReference type="EMBL" id="BART01010005">
    <property type="protein sequence ID" value="GAG83838.1"/>
    <property type="molecule type" value="Genomic_DNA"/>
</dbReference>
<evidence type="ECO:0008006" key="2">
    <source>
        <dbReference type="Google" id="ProtNLM"/>
    </source>
</evidence>
<gene>
    <name evidence="1" type="ORF">S01H4_21963</name>
</gene>
<protein>
    <recommendedName>
        <fullName evidence="2">Thiolase N-terminal domain-containing protein</fullName>
    </recommendedName>
</protein>
<organism evidence="1">
    <name type="scientific">marine sediment metagenome</name>
    <dbReference type="NCBI Taxonomy" id="412755"/>
    <lineage>
        <taxon>unclassified sequences</taxon>
        <taxon>metagenomes</taxon>
        <taxon>ecological metagenomes</taxon>
    </lineage>
</organism>
<comment type="caution">
    <text evidence="1">The sequence shown here is derived from an EMBL/GenBank/DDBJ whole genome shotgun (WGS) entry which is preliminary data.</text>
</comment>
<sequence>MEKVGIVGYYQVKPETDIQMSRPEMIFYATRGALDYAGLKRDDL</sequence>
<feature type="non-terminal residue" evidence="1">
    <location>
        <position position="44"/>
    </location>
</feature>
<dbReference type="AlphaFoldDB" id="X1BIA6"/>
<accession>X1BIA6</accession>
<proteinExistence type="predicted"/>
<evidence type="ECO:0000313" key="1">
    <source>
        <dbReference type="EMBL" id="GAG83838.1"/>
    </source>
</evidence>
<name>X1BIA6_9ZZZZ</name>
<reference evidence="1" key="1">
    <citation type="journal article" date="2014" name="Front. Microbiol.">
        <title>High frequency of phylogenetically diverse reductive dehalogenase-homologous genes in deep subseafloor sedimentary metagenomes.</title>
        <authorList>
            <person name="Kawai M."/>
            <person name="Futagami T."/>
            <person name="Toyoda A."/>
            <person name="Takaki Y."/>
            <person name="Nishi S."/>
            <person name="Hori S."/>
            <person name="Arai W."/>
            <person name="Tsubouchi T."/>
            <person name="Morono Y."/>
            <person name="Uchiyama I."/>
            <person name="Ito T."/>
            <person name="Fujiyama A."/>
            <person name="Inagaki F."/>
            <person name="Takami H."/>
        </authorList>
    </citation>
    <scope>NUCLEOTIDE SEQUENCE</scope>
    <source>
        <strain evidence="1">Expedition CK06-06</strain>
    </source>
</reference>